<proteinExistence type="predicted"/>
<dbReference type="PaxDb" id="4097-A0A1S4BS84"/>
<organism evidence="1">
    <name type="scientific">Nicotiana tabacum</name>
    <name type="common">Common tobacco</name>
    <dbReference type="NCBI Taxonomy" id="4097"/>
    <lineage>
        <taxon>Eukaryota</taxon>
        <taxon>Viridiplantae</taxon>
        <taxon>Streptophyta</taxon>
        <taxon>Embryophyta</taxon>
        <taxon>Tracheophyta</taxon>
        <taxon>Spermatophyta</taxon>
        <taxon>Magnoliopsida</taxon>
        <taxon>eudicotyledons</taxon>
        <taxon>Gunneridae</taxon>
        <taxon>Pentapetalae</taxon>
        <taxon>asterids</taxon>
        <taxon>lamiids</taxon>
        <taxon>Solanales</taxon>
        <taxon>Solanaceae</taxon>
        <taxon>Nicotianoideae</taxon>
        <taxon>Nicotianeae</taxon>
        <taxon>Nicotiana</taxon>
    </lineage>
</organism>
<sequence>MDSLFKSNSSRYSLGVPSFSIPEFRLRISVDVCSLNQVITCKNKLQIVRKVCRCCGNEYAFGHNIYSPRSSTSMNGIRMESFFEKLDRYLRDMSIVSFGLEDTANKKAYN</sequence>
<gene>
    <name evidence="1" type="primary">LOC107811275</name>
</gene>
<name>A0A1S4BS84_TOBAC</name>
<evidence type="ECO:0000313" key="1">
    <source>
        <dbReference type="RefSeq" id="XP_016491658.1"/>
    </source>
</evidence>
<protein>
    <submittedName>
        <fullName evidence="1">Uncharacterized protein</fullName>
    </submittedName>
</protein>
<dbReference type="KEGG" id="nta:107811275"/>
<reference evidence="1" key="1">
    <citation type="submission" date="2025-08" db="UniProtKB">
        <authorList>
            <consortium name="RefSeq"/>
        </authorList>
    </citation>
    <scope>IDENTIFICATION</scope>
</reference>
<dbReference type="RefSeq" id="XP_016491658.1">
    <property type="nucleotide sequence ID" value="XM_016636172.1"/>
</dbReference>
<accession>A0A1S4BS84</accession>
<dbReference type="AlphaFoldDB" id="A0A1S4BS84"/>